<evidence type="ECO:0000313" key="3">
    <source>
        <dbReference type="Proteomes" id="UP000736672"/>
    </source>
</evidence>
<proteinExistence type="predicted"/>
<keyword evidence="1" id="KW-0732">Signal</keyword>
<evidence type="ECO:0008006" key="4">
    <source>
        <dbReference type="Google" id="ProtNLM"/>
    </source>
</evidence>
<gene>
    <name evidence="2" type="ORF">B0J15DRAFT_506428</name>
</gene>
<evidence type="ECO:0000256" key="1">
    <source>
        <dbReference type="SAM" id="SignalP"/>
    </source>
</evidence>
<dbReference type="EMBL" id="JAGTJS010000039">
    <property type="protein sequence ID" value="KAH7230296.1"/>
    <property type="molecule type" value="Genomic_DNA"/>
</dbReference>
<organism evidence="2 3">
    <name type="scientific">Fusarium solani</name>
    <name type="common">Filamentous fungus</name>
    <dbReference type="NCBI Taxonomy" id="169388"/>
    <lineage>
        <taxon>Eukaryota</taxon>
        <taxon>Fungi</taxon>
        <taxon>Dikarya</taxon>
        <taxon>Ascomycota</taxon>
        <taxon>Pezizomycotina</taxon>
        <taxon>Sordariomycetes</taxon>
        <taxon>Hypocreomycetidae</taxon>
        <taxon>Hypocreales</taxon>
        <taxon>Nectriaceae</taxon>
        <taxon>Fusarium</taxon>
        <taxon>Fusarium solani species complex</taxon>
    </lineage>
</organism>
<dbReference type="AlphaFoldDB" id="A0A9P9G0J3"/>
<feature type="chain" id="PRO_5040452531" description="Secreted protein" evidence="1">
    <location>
        <begin position="22"/>
        <end position="86"/>
    </location>
</feature>
<dbReference type="OrthoDB" id="10497473at2759"/>
<evidence type="ECO:0000313" key="2">
    <source>
        <dbReference type="EMBL" id="KAH7230296.1"/>
    </source>
</evidence>
<comment type="caution">
    <text evidence="2">The sequence shown here is derived from an EMBL/GenBank/DDBJ whole genome shotgun (WGS) entry which is preliminary data.</text>
</comment>
<sequence>MLLSKFIKHLMLPLLCRCIFASMSTSVAWSAWHASSIFYYRSASSLSVILLNCHRPDKINSRGNTTVLRGYYDGEERENAGRRVDA</sequence>
<name>A0A9P9G0J3_FUSSL</name>
<reference evidence="2" key="1">
    <citation type="journal article" date="2021" name="Nat. Commun.">
        <title>Genetic determinants of endophytism in the Arabidopsis root mycobiome.</title>
        <authorList>
            <person name="Mesny F."/>
            <person name="Miyauchi S."/>
            <person name="Thiergart T."/>
            <person name="Pickel B."/>
            <person name="Atanasova L."/>
            <person name="Karlsson M."/>
            <person name="Huettel B."/>
            <person name="Barry K.W."/>
            <person name="Haridas S."/>
            <person name="Chen C."/>
            <person name="Bauer D."/>
            <person name="Andreopoulos W."/>
            <person name="Pangilinan J."/>
            <person name="LaButti K."/>
            <person name="Riley R."/>
            <person name="Lipzen A."/>
            <person name="Clum A."/>
            <person name="Drula E."/>
            <person name="Henrissat B."/>
            <person name="Kohler A."/>
            <person name="Grigoriev I.V."/>
            <person name="Martin F.M."/>
            <person name="Hacquard S."/>
        </authorList>
    </citation>
    <scope>NUCLEOTIDE SEQUENCE</scope>
    <source>
        <strain evidence="2">FSSC 5 MPI-SDFR-AT-0091</strain>
    </source>
</reference>
<protein>
    <recommendedName>
        <fullName evidence="4">Secreted protein</fullName>
    </recommendedName>
</protein>
<accession>A0A9P9G0J3</accession>
<dbReference type="Proteomes" id="UP000736672">
    <property type="component" value="Unassembled WGS sequence"/>
</dbReference>
<feature type="signal peptide" evidence="1">
    <location>
        <begin position="1"/>
        <end position="21"/>
    </location>
</feature>
<keyword evidence="3" id="KW-1185">Reference proteome</keyword>